<organism evidence="4 5">
    <name type="scientific">Halorubrum halodurans</name>
    <dbReference type="NCBI Taxonomy" id="1383851"/>
    <lineage>
        <taxon>Archaea</taxon>
        <taxon>Methanobacteriati</taxon>
        <taxon>Methanobacteriota</taxon>
        <taxon>Stenosarchaea group</taxon>
        <taxon>Halobacteria</taxon>
        <taxon>Halobacteriales</taxon>
        <taxon>Haloferacaceae</taxon>
        <taxon>Halorubrum</taxon>
    </lineage>
</organism>
<keyword evidence="2" id="KW-0812">Transmembrane</keyword>
<feature type="domain" description="Major facilitator superfamily (MFS) profile" evidence="3">
    <location>
        <begin position="1"/>
        <end position="423"/>
    </location>
</feature>
<dbReference type="OrthoDB" id="86286at2157"/>
<sequence length="467" mass="47215">MSKSWLYAWGLASVAFGGASLVVPLYVVDLGGSAATLGTLAAVAAAVGVPGALVFGRLADRTGRRRGFVLAALALLAATLGLLPALESIPAVIAANGVVWFASASATPVVTLLAVAGAPEPEWSARIGELNEYQGIGWALGLLLGAVWTGVAARLGGGSGVDGLLLALAAVAGVGLLASVRWLPPDAESADVSPRRLRRALRQANRFSVRAATFPFAVGRADFRRLHPERIADRFTPTLALYFGALSLCFTGFAAFFAPLPAYLTDVGVGSDGVFGLYLVSSVASAAFFERVGELSGRRDPMSIQVVGLTARGIAFPLVAVVGVALGVSTLGYLGMGAVFGLVGLTWAVIAVTAGTLVTRLAPLSVRGEALGVYAALSALAGAAGSVIGGRLAAASYELGFAASGALVLVGAVLVHLLGRRMRRNADSAMTESTAAAAAAATDPAEESPTESPPTESGATETPTDDE</sequence>
<keyword evidence="2" id="KW-0472">Membrane</keyword>
<feature type="transmembrane region" description="Helical" evidence="2">
    <location>
        <begin position="7"/>
        <end position="28"/>
    </location>
</feature>
<proteinExistence type="predicted"/>
<dbReference type="Gene3D" id="1.20.1250.20">
    <property type="entry name" value="MFS general substrate transporter like domains"/>
    <property type="match status" value="1"/>
</dbReference>
<feature type="transmembrane region" description="Helical" evidence="2">
    <location>
        <begin position="163"/>
        <end position="183"/>
    </location>
</feature>
<feature type="transmembrane region" description="Helical" evidence="2">
    <location>
        <begin position="399"/>
        <end position="418"/>
    </location>
</feature>
<dbReference type="PANTHER" id="PTHR23518">
    <property type="entry name" value="C-METHYLTRANSFERASE"/>
    <property type="match status" value="1"/>
</dbReference>
<feature type="compositionally biased region" description="Low complexity" evidence="1">
    <location>
        <begin position="453"/>
        <end position="467"/>
    </location>
</feature>
<accession>A0A256IS80</accession>
<evidence type="ECO:0000256" key="2">
    <source>
        <dbReference type="SAM" id="Phobius"/>
    </source>
</evidence>
<name>A0A256IS80_9EURY</name>
<comment type="caution">
    <text evidence="4">The sequence shown here is derived from an EMBL/GenBank/DDBJ whole genome shotgun (WGS) entry which is preliminary data.</text>
</comment>
<feature type="transmembrane region" description="Helical" evidence="2">
    <location>
        <begin position="92"/>
        <end position="115"/>
    </location>
</feature>
<evidence type="ECO:0000256" key="1">
    <source>
        <dbReference type="SAM" id="MobiDB-lite"/>
    </source>
</evidence>
<dbReference type="PANTHER" id="PTHR23518:SF2">
    <property type="entry name" value="MAJOR FACILITATOR SUPERFAMILY TRANSPORTER"/>
    <property type="match status" value="1"/>
</dbReference>
<feature type="transmembrane region" description="Helical" evidence="2">
    <location>
        <begin position="136"/>
        <end position="157"/>
    </location>
</feature>
<feature type="transmembrane region" description="Helical" evidence="2">
    <location>
        <begin position="34"/>
        <end position="55"/>
    </location>
</feature>
<reference evidence="4 5" key="1">
    <citation type="journal article" date="2014" name="Front. Microbiol.">
        <title>Population and genomic analysis of the genus Halorubrum.</title>
        <authorList>
            <person name="Fullmer M.S."/>
            <person name="Soucy S.M."/>
            <person name="Swithers K.S."/>
            <person name="Makkay A.M."/>
            <person name="Wheeler R."/>
            <person name="Ventosa A."/>
            <person name="Gogarten J.P."/>
            <person name="Papke R.T."/>
        </authorList>
    </citation>
    <scope>NUCLEOTIDE SEQUENCE [LARGE SCALE GENOMIC DNA]</scope>
    <source>
        <strain evidence="4 5">Cb34</strain>
    </source>
</reference>
<keyword evidence="2" id="KW-1133">Transmembrane helix</keyword>
<dbReference type="GO" id="GO:0022857">
    <property type="term" value="F:transmembrane transporter activity"/>
    <property type="evidence" value="ECO:0007669"/>
    <property type="project" value="InterPro"/>
</dbReference>
<dbReference type="SUPFAM" id="SSF103473">
    <property type="entry name" value="MFS general substrate transporter"/>
    <property type="match status" value="1"/>
</dbReference>
<gene>
    <name evidence="4" type="ORF">DJ70_00210</name>
</gene>
<feature type="transmembrane region" description="Helical" evidence="2">
    <location>
        <begin position="239"/>
        <end position="263"/>
    </location>
</feature>
<feature type="transmembrane region" description="Helical" evidence="2">
    <location>
        <begin position="314"/>
        <end position="334"/>
    </location>
</feature>
<dbReference type="AlphaFoldDB" id="A0A256IS80"/>
<dbReference type="InterPro" id="IPR011701">
    <property type="entry name" value="MFS"/>
</dbReference>
<evidence type="ECO:0000259" key="3">
    <source>
        <dbReference type="PROSITE" id="PS50850"/>
    </source>
</evidence>
<feature type="region of interest" description="Disordered" evidence="1">
    <location>
        <begin position="429"/>
        <end position="467"/>
    </location>
</feature>
<keyword evidence="5" id="KW-1185">Reference proteome</keyword>
<dbReference type="InterPro" id="IPR036259">
    <property type="entry name" value="MFS_trans_sf"/>
</dbReference>
<evidence type="ECO:0000313" key="4">
    <source>
        <dbReference type="EMBL" id="OYR59430.1"/>
    </source>
</evidence>
<feature type="compositionally biased region" description="Low complexity" evidence="1">
    <location>
        <begin position="429"/>
        <end position="443"/>
    </location>
</feature>
<feature type="transmembrane region" description="Helical" evidence="2">
    <location>
        <begin position="275"/>
        <end position="293"/>
    </location>
</feature>
<protein>
    <submittedName>
        <fullName evidence="4">MFS transporter</fullName>
    </submittedName>
</protein>
<feature type="transmembrane region" description="Helical" evidence="2">
    <location>
        <begin position="340"/>
        <end position="359"/>
    </location>
</feature>
<dbReference type="RefSeq" id="WP_094528909.1">
    <property type="nucleotide sequence ID" value="NZ_NHPJ01000003.1"/>
</dbReference>
<dbReference type="EMBL" id="NHPJ01000003">
    <property type="protein sequence ID" value="OYR59430.1"/>
    <property type="molecule type" value="Genomic_DNA"/>
</dbReference>
<feature type="transmembrane region" description="Helical" evidence="2">
    <location>
        <begin position="371"/>
        <end position="393"/>
    </location>
</feature>
<dbReference type="Proteomes" id="UP000216308">
    <property type="component" value="Unassembled WGS sequence"/>
</dbReference>
<dbReference type="PROSITE" id="PS50850">
    <property type="entry name" value="MFS"/>
    <property type="match status" value="1"/>
</dbReference>
<dbReference type="InterPro" id="IPR020846">
    <property type="entry name" value="MFS_dom"/>
</dbReference>
<evidence type="ECO:0000313" key="5">
    <source>
        <dbReference type="Proteomes" id="UP000216308"/>
    </source>
</evidence>
<dbReference type="Pfam" id="PF07690">
    <property type="entry name" value="MFS_1"/>
    <property type="match status" value="1"/>
</dbReference>
<feature type="transmembrane region" description="Helical" evidence="2">
    <location>
        <begin position="67"/>
        <end position="86"/>
    </location>
</feature>